<dbReference type="GO" id="GO:0016669">
    <property type="term" value="F:oxidoreductase activity, acting on a sulfur group of donors, cytochrome as acceptor"/>
    <property type="evidence" value="ECO:0007669"/>
    <property type="project" value="InterPro"/>
</dbReference>
<proteinExistence type="inferred from homology"/>
<reference evidence="20 21" key="1">
    <citation type="submission" date="2018-05" db="EMBL/GenBank/DDBJ databases">
        <title>Complete Genome Sequence of Methylobacterium sp. 17Sr1-43.</title>
        <authorList>
            <person name="Srinivasan S."/>
        </authorList>
    </citation>
    <scope>NUCLEOTIDE SEQUENCE [LARGE SCALE GENOMIC DNA]</scope>
    <source>
        <strain evidence="20 21">17Sr1-43</strain>
    </source>
</reference>
<dbReference type="PROSITE" id="PS51007">
    <property type="entry name" value="CYTC"/>
    <property type="match status" value="1"/>
</dbReference>
<dbReference type="Pfam" id="PF21342">
    <property type="entry name" value="SoxA-TsdA_cyt-c"/>
    <property type="match status" value="2"/>
</dbReference>
<dbReference type="GO" id="GO:0042597">
    <property type="term" value="C:periplasmic space"/>
    <property type="evidence" value="ECO:0007669"/>
    <property type="project" value="UniProtKB-SubCell"/>
</dbReference>
<evidence type="ECO:0000256" key="1">
    <source>
        <dbReference type="ARBA" id="ARBA00004418"/>
    </source>
</evidence>
<evidence type="ECO:0000256" key="16">
    <source>
        <dbReference type="PIRSR" id="PIRSR038455-2"/>
    </source>
</evidence>
<dbReference type="InterPro" id="IPR036909">
    <property type="entry name" value="Cyt_c-like_dom_sf"/>
</dbReference>
<feature type="binding site" description="covalent" evidence="16">
    <location>
        <position position="182"/>
    </location>
    <ligand>
        <name>heme c</name>
        <dbReference type="ChEBI" id="CHEBI:61717"/>
        <label>2</label>
    </ligand>
</feature>
<dbReference type="NCBIfam" id="TIGR04484">
    <property type="entry name" value="thiosulf_SoxA"/>
    <property type="match status" value="1"/>
</dbReference>
<evidence type="ECO:0000313" key="21">
    <source>
        <dbReference type="Proteomes" id="UP000246058"/>
    </source>
</evidence>
<feature type="binding site" evidence="16">
    <location>
        <position position="220"/>
    </location>
    <ligand>
        <name>substrate</name>
    </ligand>
</feature>
<feature type="binding site" description="axial binding residue" evidence="17">
    <location>
        <position position="224"/>
    </location>
    <ligand>
        <name>heme c</name>
        <dbReference type="ChEBI" id="CHEBI:61717"/>
        <label>2</label>
    </ligand>
    <ligandPart>
        <name>Fe</name>
        <dbReference type="ChEBI" id="CHEBI:18248"/>
    </ligandPart>
</feature>
<accession>A0A2U8W1R9</accession>
<comment type="catalytic activity">
    <reaction evidence="12 14">
        <text>L-cysteinyl-[SoxY protein] + thiosulfate + 2 Fe(III)-[cytochrome c] = S-sulfosulfanyl-L-cysteinyl-[SoxY protein] + 2 Fe(II)-[cytochrome c] + 2 H(+)</text>
        <dbReference type="Rhea" id="RHEA:56720"/>
        <dbReference type="Rhea" id="RHEA-COMP:10350"/>
        <dbReference type="Rhea" id="RHEA-COMP:14328"/>
        <dbReference type="Rhea" id="RHEA-COMP:14399"/>
        <dbReference type="Rhea" id="RHEA-COMP:14691"/>
        <dbReference type="ChEBI" id="CHEBI:15378"/>
        <dbReference type="ChEBI" id="CHEBI:29033"/>
        <dbReference type="ChEBI" id="CHEBI:29034"/>
        <dbReference type="ChEBI" id="CHEBI:29950"/>
        <dbReference type="ChEBI" id="CHEBI:33542"/>
        <dbReference type="ChEBI" id="CHEBI:139321"/>
        <dbReference type="EC" id="2.8.5.2"/>
    </reaction>
</comment>
<keyword evidence="3 14" id="KW-0813">Transport</keyword>
<evidence type="ECO:0000256" key="17">
    <source>
        <dbReference type="PIRSR" id="PIRSR038455-3"/>
    </source>
</evidence>
<keyword evidence="21" id="KW-1185">Reference proteome</keyword>
<dbReference type="GO" id="GO:0070069">
    <property type="term" value="C:cytochrome complex"/>
    <property type="evidence" value="ECO:0007669"/>
    <property type="project" value="InterPro"/>
</dbReference>
<dbReference type="GO" id="GO:0016740">
    <property type="term" value="F:transferase activity"/>
    <property type="evidence" value="ECO:0007669"/>
    <property type="project" value="UniProtKB-KW"/>
</dbReference>
<dbReference type="Gene3D" id="1.10.760.10">
    <property type="entry name" value="Cytochrome c-like domain"/>
    <property type="match status" value="2"/>
</dbReference>
<organism evidence="20 21">
    <name type="scientific">Methylobacterium radiodurans</name>
    <dbReference type="NCBI Taxonomy" id="2202828"/>
    <lineage>
        <taxon>Bacteria</taxon>
        <taxon>Pseudomonadati</taxon>
        <taxon>Pseudomonadota</taxon>
        <taxon>Alphaproteobacteria</taxon>
        <taxon>Hyphomicrobiales</taxon>
        <taxon>Methylobacteriaceae</taxon>
        <taxon>Methylobacterium</taxon>
    </lineage>
</organism>
<comment type="subunit">
    <text evidence="2 14">Heterodimer of SoxA and SoxX.</text>
</comment>
<evidence type="ECO:0000256" key="15">
    <source>
        <dbReference type="PIRSR" id="PIRSR038455-1"/>
    </source>
</evidence>
<evidence type="ECO:0000256" key="6">
    <source>
        <dbReference type="ARBA" id="ARBA00022723"/>
    </source>
</evidence>
<comment type="subcellular location">
    <subcellularLocation>
        <location evidence="1 14">Periplasm</location>
    </subcellularLocation>
</comment>
<evidence type="ECO:0000259" key="19">
    <source>
        <dbReference type="PROSITE" id="PS51007"/>
    </source>
</evidence>
<keyword evidence="4 14" id="KW-0349">Heme</keyword>
<feature type="active site" description="Cysteine persulfide intermediate" evidence="15">
    <location>
        <position position="224"/>
    </location>
</feature>
<gene>
    <name evidence="20" type="primary">soxA</name>
    <name evidence="20" type="ORF">DK427_24295</name>
</gene>
<evidence type="ECO:0000256" key="10">
    <source>
        <dbReference type="ARBA" id="ARBA00023004"/>
    </source>
</evidence>
<dbReference type="GO" id="GO:0046872">
    <property type="term" value="F:metal ion binding"/>
    <property type="evidence" value="ECO:0007669"/>
    <property type="project" value="UniProtKB-KW"/>
</dbReference>
<evidence type="ECO:0000256" key="8">
    <source>
        <dbReference type="ARBA" id="ARBA00022764"/>
    </source>
</evidence>
<keyword evidence="7 18" id="KW-0732">Signal</keyword>
<dbReference type="GO" id="GO:0019417">
    <property type="term" value="P:sulfur oxidation"/>
    <property type="evidence" value="ECO:0007669"/>
    <property type="project" value="InterPro"/>
</dbReference>
<evidence type="ECO:0000256" key="13">
    <source>
        <dbReference type="ARBA" id="ARBA00048423"/>
    </source>
</evidence>
<evidence type="ECO:0000256" key="18">
    <source>
        <dbReference type="SAM" id="SignalP"/>
    </source>
</evidence>
<feature type="binding site" description="axial binding residue" evidence="17">
    <location>
        <position position="82"/>
    </location>
    <ligand>
        <name>heme c</name>
        <dbReference type="ChEBI" id="CHEBI:61717"/>
        <label>1</label>
    </ligand>
    <ligandPart>
        <name>Fe</name>
        <dbReference type="ChEBI" id="CHEBI:18248"/>
    </ligandPart>
</feature>
<dbReference type="OrthoDB" id="7916986at2"/>
<evidence type="ECO:0000256" key="5">
    <source>
        <dbReference type="ARBA" id="ARBA00022679"/>
    </source>
</evidence>
<comment type="catalytic activity">
    <reaction evidence="13 14">
        <text>S-sulfanyl-L-cysteinyl-[SoxY protein] + thiosulfate + 2 Fe(III)-[cytochrome c] = S-(2-sulfodisulfanyl)-L-cysteinyl-[SoxY protein] + 2 Fe(II)-[cytochrome c] + 2 H(+)</text>
        <dbReference type="Rhea" id="RHEA:51224"/>
        <dbReference type="Rhea" id="RHEA-COMP:10350"/>
        <dbReference type="Rhea" id="RHEA-COMP:14399"/>
        <dbReference type="Rhea" id="RHEA-COMP:14689"/>
        <dbReference type="Rhea" id="RHEA-COMP:14690"/>
        <dbReference type="ChEBI" id="CHEBI:15378"/>
        <dbReference type="ChEBI" id="CHEBI:29033"/>
        <dbReference type="ChEBI" id="CHEBI:29034"/>
        <dbReference type="ChEBI" id="CHEBI:33542"/>
        <dbReference type="ChEBI" id="CHEBI:61963"/>
        <dbReference type="ChEBI" id="CHEBI:140664"/>
        <dbReference type="EC" id="2.8.5.2"/>
    </reaction>
</comment>
<feature type="binding site" description="axial binding residue" evidence="17">
    <location>
        <position position="116"/>
    </location>
    <ligand>
        <name>heme c</name>
        <dbReference type="ChEBI" id="CHEBI:61717"/>
        <label>1</label>
    </ligand>
    <ligandPart>
        <name>Fe</name>
        <dbReference type="ChEBI" id="CHEBI:18248"/>
    </ligandPart>
</feature>
<feature type="binding site" description="covalent" evidence="16">
    <location>
        <position position="179"/>
    </location>
    <ligand>
        <name>heme c</name>
        <dbReference type="ChEBI" id="CHEBI:61717"/>
        <label>2</label>
    </ligand>
</feature>
<evidence type="ECO:0000256" key="14">
    <source>
        <dbReference type="PIRNR" id="PIRNR038455"/>
    </source>
</evidence>
<name>A0A2U8W1R9_9HYPH</name>
<dbReference type="SUPFAM" id="SSF46626">
    <property type="entry name" value="Cytochrome c"/>
    <property type="match status" value="2"/>
</dbReference>
<sequence length="263" mass="28222">MPRRPGLPLTAAFLGLLLAAAPAMAEPVAPAERRSGFDQMSPEIQAMQRDDGANPGMLAVADGAELWAQAPTSGRPACAGCHGEAASTMRGVAARYPAWDARSGRPIDLQERINDCRREHQGAEPLAHESPDLLALTAFVAAQSRGLPIAPPDDHRLAPARAEGRALFEARQGQLGLSCAICHDDHWGRRLGSAVIPQGQPTGYPLYRLEWQGMGSLQRRLRNCLTGMRAEPFGYGAPEYVALELYLATRAAPLPLETPAVRP</sequence>
<dbReference type="KEGG" id="meti:DK427_24295"/>
<evidence type="ECO:0000256" key="9">
    <source>
        <dbReference type="ARBA" id="ARBA00022982"/>
    </source>
</evidence>
<dbReference type="InterPro" id="IPR009056">
    <property type="entry name" value="Cyt_c-like_dom"/>
</dbReference>
<dbReference type="EC" id="2.8.5.2" evidence="14"/>
<keyword evidence="9 14" id="KW-0249">Electron transport</keyword>
<keyword evidence="6 14" id="KW-0479">Metal-binding</keyword>
<evidence type="ECO:0000313" key="20">
    <source>
        <dbReference type="EMBL" id="AWN39216.1"/>
    </source>
</evidence>
<evidence type="ECO:0000256" key="4">
    <source>
        <dbReference type="ARBA" id="ARBA00022617"/>
    </source>
</evidence>
<keyword evidence="8 14" id="KW-0574">Periplasm</keyword>
<dbReference type="InterPro" id="IPR025710">
    <property type="entry name" value="SoxA"/>
</dbReference>
<keyword evidence="5 14" id="KW-0808">Transferase</keyword>
<protein>
    <recommendedName>
        <fullName evidence="14">SoxAX cytochrome complex subunit A</fullName>
        <ecNumber evidence="14">2.8.5.2</ecNumber>
    </recommendedName>
    <alternativeName>
        <fullName evidence="14">Protein SoxA</fullName>
    </alternativeName>
    <alternativeName>
        <fullName evidence="14">Sulfur oxidizing protein A</fullName>
    </alternativeName>
    <alternativeName>
        <fullName evidence="14">Thiosulfate-oxidizing multienzyme system protein SoxA</fullName>
    </alternativeName>
</protein>
<dbReference type="GO" id="GO:0020037">
    <property type="term" value="F:heme binding"/>
    <property type="evidence" value="ECO:0007669"/>
    <property type="project" value="InterPro"/>
</dbReference>
<dbReference type="AlphaFoldDB" id="A0A2U8W1R9"/>
<dbReference type="RefSeq" id="WP_109954368.1">
    <property type="nucleotide sequence ID" value="NZ_CP029551.1"/>
</dbReference>
<evidence type="ECO:0000256" key="12">
    <source>
        <dbReference type="ARBA" id="ARBA00048077"/>
    </source>
</evidence>
<feature type="domain" description="Cytochrome c" evidence="19">
    <location>
        <begin position="159"/>
        <end position="251"/>
    </location>
</feature>
<comment type="similarity">
    <text evidence="11 14">Belongs to the SoxA family.</text>
</comment>
<evidence type="ECO:0000256" key="11">
    <source>
        <dbReference type="ARBA" id="ARBA00025746"/>
    </source>
</evidence>
<feature type="binding site" description="covalent" evidence="16">
    <location>
        <position position="81"/>
    </location>
    <ligand>
        <name>heme c</name>
        <dbReference type="ChEBI" id="CHEBI:61717"/>
        <label>1</label>
    </ligand>
</feature>
<evidence type="ECO:0000256" key="7">
    <source>
        <dbReference type="ARBA" id="ARBA00022729"/>
    </source>
</evidence>
<dbReference type="EMBL" id="CP029551">
    <property type="protein sequence ID" value="AWN39216.1"/>
    <property type="molecule type" value="Genomic_DNA"/>
</dbReference>
<dbReference type="GO" id="GO:0009055">
    <property type="term" value="F:electron transfer activity"/>
    <property type="evidence" value="ECO:0007669"/>
    <property type="project" value="InterPro"/>
</dbReference>
<evidence type="ECO:0000256" key="3">
    <source>
        <dbReference type="ARBA" id="ARBA00022448"/>
    </source>
</evidence>
<feature type="signal peptide" evidence="18">
    <location>
        <begin position="1"/>
        <end position="25"/>
    </location>
</feature>
<feature type="chain" id="PRO_5015982194" description="SoxAX cytochrome complex subunit A" evidence="18">
    <location>
        <begin position="26"/>
        <end position="263"/>
    </location>
</feature>
<dbReference type="PIRSF" id="PIRSF038455">
    <property type="entry name" value="SoxA"/>
    <property type="match status" value="1"/>
</dbReference>
<feature type="binding site" description="axial binding residue" evidence="17">
    <location>
        <position position="183"/>
    </location>
    <ligand>
        <name>heme c</name>
        <dbReference type="ChEBI" id="CHEBI:61717"/>
        <label>2</label>
    </ligand>
    <ligandPart>
        <name>Fe</name>
        <dbReference type="ChEBI" id="CHEBI:18248"/>
    </ligandPart>
</feature>
<keyword evidence="10 14" id="KW-0408">Iron</keyword>
<feature type="binding site" description="covalent" evidence="16">
    <location>
        <position position="78"/>
    </location>
    <ligand>
        <name>heme c</name>
        <dbReference type="ChEBI" id="CHEBI:61717"/>
        <label>1</label>
    </ligand>
</feature>
<evidence type="ECO:0000256" key="2">
    <source>
        <dbReference type="ARBA" id="ARBA00011530"/>
    </source>
</evidence>
<dbReference type="Proteomes" id="UP000246058">
    <property type="component" value="Chromosome"/>
</dbReference>
<comment type="cofactor">
    <cofactor evidence="16">
        <name>heme</name>
        <dbReference type="ChEBI" id="CHEBI:30413"/>
    </cofactor>
    <text evidence="16">Binds 2 heme groups per subunit.</text>
</comment>